<keyword evidence="3 5" id="KW-0067">ATP-binding</keyword>
<comment type="caution">
    <text evidence="5">The sequence shown here is derived from an EMBL/GenBank/DDBJ whole genome shotgun (WGS) entry which is preliminary data.</text>
</comment>
<keyword evidence="6" id="KW-1185">Reference proteome</keyword>
<dbReference type="PANTHER" id="PTHR43423:SF1">
    <property type="entry name" value="ABC TRANSPORTER I FAMILY MEMBER 17"/>
    <property type="match status" value="1"/>
</dbReference>
<dbReference type="SUPFAM" id="SSF52540">
    <property type="entry name" value="P-loop containing nucleoside triphosphate hydrolases"/>
    <property type="match status" value="1"/>
</dbReference>
<organism evidence="5 6">
    <name type="scientific">Guptibacillus hwajinpoensis</name>
    <dbReference type="NCBI Taxonomy" id="208199"/>
    <lineage>
        <taxon>Bacteria</taxon>
        <taxon>Bacillati</taxon>
        <taxon>Bacillota</taxon>
        <taxon>Bacilli</taxon>
        <taxon>Bacillales</taxon>
        <taxon>Guptibacillaceae</taxon>
        <taxon>Guptibacillus</taxon>
    </lineage>
</organism>
<evidence type="ECO:0000259" key="4">
    <source>
        <dbReference type="PROSITE" id="PS50893"/>
    </source>
</evidence>
<feature type="domain" description="ABC transporter" evidence="4">
    <location>
        <begin position="5"/>
        <end position="229"/>
    </location>
</feature>
<dbReference type="STRING" id="157733.AB986_00390"/>
<dbReference type="OrthoDB" id="9785080at2"/>
<protein>
    <submittedName>
        <fullName evidence="5">Phosphate ABC transporter ATP-binding protein</fullName>
    </submittedName>
</protein>
<evidence type="ECO:0000313" key="6">
    <source>
        <dbReference type="Proteomes" id="UP000035996"/>
    </source>
</evidence>
<keyword evidence="2" id="KW-0547">Nucleotide-binding</keyword>
<accession>A0A0J6D0T2</accession>
<dbReference type="GO" id="GO:0035435">
    <property type="term" value="P:phosphate ion transmembrane transport"/>
    <property type="evidence" value="ECO:0007669"/>
    <property type="project" value="InterPro"/>
</dbReference>
<gene>
    <name evidence="5" type="ORF">AB986_00390</name>
</gene>
<dbReference type="EMBL" id="LELK01000001">
    <property type="protein sequence ID" value="KMM37839.1"/>
    <property type="molecule type" value="Genomic_DNA"/>
</dbReference>
<dbReference type="InterPro" id="IPR017871">
    <property type="entry name" value="ABC_transporter-like_CS"/>
</dbReference>
<dbReference type="Pfam" id="PF00005">
    <property type="entry name" value="ABC_tran"/>
    <property type="match status" value="1"/>
</dbReference>
<sequence length="231" mass="26545">MKTIMEARNVKNERVDDVHFELMEETLTTMIGPSGSGKSSLLMLLNRLEDPDEGEIYFKSKKIEQYPINELRRNIGMVFQQAHLFDGTVEDNLKFGPRLKKKWSQNLGSELLEKVQLPVDILTKDVSHLSGGEQQRVAFARTLANDPEVLLLDEVTSALDMRTVEWMEKLLHRLVDEEGKTILMITHDLKQAERLGSYTLFMNEGRLEEKGETSELFRHPNSNALKKFIEA</sequence>
<dbReference type="GO" id="GO:0005524">
    <property type="term" value="F:ATP binding"/>
    <property type="evidence" value="ECO:0007669"/>
    <property type="project" value="UniProtKB-KW"/>
</dbReference>
<evidence type="ECO:0000256" key="2">
    <source>
        <dbReference type="ARBA" id="ARBA00022741"/>
    </source>
</evidence>
<dbReference type="PANTHER" id="PTHR43423">
    <property type="entry name" value="ABC TRANSPORTER I FAMILY MEMBER 17"/>
    <property type="match status" value="1"/>
</dbReference>
<dbReference type="AlphaFoldDB" id="A0A0J6D0T2"/>
<dbReference type="InterPro" id="IPR003593">
    <property type="entry name" value="AAA+_ATPase"/>
</dbReference>
<evidence type="ECO:0000313" key="5">
    <source>
        <dbReference type="EMBL" id="KMM37839.1"/>
    </source>
</evidence>
<dbReference type="Gene3D" id="3.40.50.300">
    <property type="entry name" value="P-loop containing nucleotide triphosphate hydrolases"/>
    <property type="match status" value="1"/>
</dbReference>
<dbReference type="InterPro" id="IPR027417">
    <property type="entry name" value="P-loop_NTPase"/>
</dbReference>
<dbReference type="CDD" id="cd03260">
    <property type="entry name" value="ABC_PstB_phosphate_transporter"/>
    <property type="match status" value="1"/>
</dbReference>
<dbReference type="PROSITE" id="PS00211">
    <property type="entry name" value="ABC_TRANSPORTER_1"/>
    <property type="match status" value="1"/>
</dbReference>
<dbReference type="InterPro" id="IPR005670">
    <property type="entry name" value="PstB-like"/>
</dbReference>
<dbReference type="InterPro" id="IPR003439">
    <property type="entry name" value="ABC_transporter-like_ATP-bd"/>
</dbReference>
<proteinExistence type="predicted"/>
<name>A0A0J6D0T2_9BACL</name>
<dbReference type="Proteomes" id="UP000035996">
    <property type="component" value="Unassembled WGS sequence"/>
</dbReference>
<keyword evidence="1" id="KW-0813">Transport</keyword>
<dbReference type="RefSeq" id="WP_048308912.1">
    <property type="nucleotide sequence ID" value="NZ_CP119526.1"/>
</dbReference>
<dbReference type="GO" id="GO:0005315">
    <property type="term" value="F:phosphate transmembrane transporter activity"/>
    <property type="evidence" value="ECO:0007669"/>
    <property type="project" value="InterPro"/>
</dbReference>
<dbReference type="GO" id="GO:0016020">
    <property type="term" value="C:membrane"/>
    <property type="evidence" value="ECO:0007669"/>
    <property type="project" value="InterPro"/>
</dbReference>
<reference evidence="5" key="1">
    <citation type="submission" date="2015-06" db="EMBL/GenBank/DDBJ databases">
        <authorList>
            <person name="Liu B."/>
            <person name="Wang J."/>
            <person name="Zhu Y."/>
            <person name="Liu G."/>
            <person name="Chen Q."/>
            <person name="Zheng C."/>
            <person name="Che J."/>
            <person name="Ge C."/>
            <person name="Shi H."/>
            <person name="Pan Z."/>
            <person name="Liu X."/>
        </authorList>
    </citation>
    <scope>NUCLEOTIDE SEQUENCE [LARGE SCALE GENOMIC DNA]</scope>
    <source>
        <strain evidence="5">DSM 16346</strain>
    </source>
</reference>
<dbReference type="PROSITE" id="PS50893">
    <property type="entry name" value="ABC_TRANSPORTER_2"/>
    <property type="match status" value="1"/>
</dbReference>
<dbReference type="GO" id="GO:0016887">
    <property type="term" value="F:ATP hydrolysis activity"/>
    <property type="evidence" value="ECO:0007669"/>
    <property type="project" value="InterPro"/>
</dbReference>
<dbReference type="SMART" id="SM00382">
    <property type="entry name" value="AAA"/>
    <property type="match status" value="1"/>
</dbReference>
<evidence type="ECO:0000256" key="1">
    <source>
        <dbReference type="ARBA" id="ARBA00022448"/>
    </source>
</evidence>
<evidence type="ECO:0000256" key="3">
    <source>
        <dbReference type="ARBA" id="ARBA00022840"/>
    </source>
</evidence>